<comment type="similarity">
    <text evidence="1">Belongs to the CoA-transferase III family.</text>
</comment>
<dbReference type="InterPro" id="IPR023606">
    <property type="entry name" value="CoA-Trfase_III_dom_1_sf"/>
</dbReference>
<keyword evidence="4" id="KW-1185">Reference proteome</keyword>
<dbReference type="PANTHER" id="PTHR48229:SF1">
    <property type="entry name" value="ALPHA METHYLACYL-COA RACEMASE-RELATED"/>
    <property type="match status" value="1"/>
</dbReference>
<reference evidence="3" key="1">
    <citation type="submission" date="2022-11" db="EMBL/GenBank/DDBJ databases">
        <authorList>
            <person name="Petersen C."/>
        </authorList>
    </citation>
    <scope>NUCLEOTIDE SEQUENCE</scope>
    <source>
        <strain evidence="3">IBT 30069</strain>
    </source>
</reference>
<evidence type="ECO:0000313" key="4">
    <source>
        <dbReference type="Proteomes" id="UP001149165"/>
    </source>
</evidence>
<evidence type="ECO:0000313" key="3">
    <source>
        <dbReference type="EMBL" id="KAJ5087986.1"/>
    </source>
</evidence>
<dbReference type="InterPro" id="IPR003673">
    <property type="entry name" value="CoA-Trfase_fam_III"/>
</dbReference>
<evidence type="ECO:0000256" key="1">
    <source>
        <dbReference type="ARBA" id="ARBA00008383"/>
    </source>
</evidence>
<proteinExistence type="inferred from homology"/>
<dbReference type="AlphaFoldDB" id="A0A9W9EUB1"/>
<evidence type="ECO:0000256" key="2">
    <source>
        <dbReference type="SAM" id="MobiDB-lite"/>
    </source>
</evidence>
<feature type="region of interest" description="Disordered" evidence="2">
    <location>
        <begin position="556"/>
        <end position="578"/>
    </location>
</feature>
<dbReference type="InterPro" id="IPR052985">
    <property type="entry name" value="CoA-trans_III_biosynth/detox"/>
</dbReference>
<dbReference type="Pfam" id="PF02515">
    <property type="entry name" value="CoA_transf_3"/>
    <property type="match status" value="1"/>
</dbReference>
<sequence length="578" mass="64047">MTYKSHETIAGDDVYGPGTFIDKEVLPVPEDARRIFEILASRTPGFTKDKAAWDTVHFEGNPNPMIPGPIKSPAVSAALHAMAGLVGNELLELRDGKRVTDNKVTVDTDHAGFWLGTILTTYFDGVDASSLSRSGELNKLFTRDFQPGFGRPIALRTTAIYQTKDPKVWYQLHGSLDADKTLISMGMDPKIVLGSPHEYYDYIQDHVRRWSPDELEMHNVRHGLCGSICYTPDAWRKTLFGKRLAEHPLVNVSEETYAKPTPKIPLPKIQTDRRPLAGVKVLEMVRIIAGPEAGATLASYGADVIRVNCSRLPDLNMLQLTLNAGKRTIDLDITKEEDMTRLRELIEDVDVFVQGFRLGSLGRKGLGLHDLLKVAANRDKGIIYVDENCYGPDGPFAERPGWQQIGDAASGSSYIMGRSQGYEEGKSTLPSLPVSDMITGIVGALGVMIALRERAVKGGSYHVMASLVAADTFALEKEVGLYPPETLQGITEQFAFQPITTDLFVTEILRLVIDGWKRGLPGYLDEDSKFMMTFDEPGFWGRQTLLRPVARLGDQEATPTWTTPPVPHCHHDRGINWK</sequence>
<name>A0A9W9EUB1_9EURO</name>
<dbReference type="Proteomes" id="UP001149165">
    <property type="component" value="Unassembled WGS sequence"/>
</dbReference>
<protein>
    <submittedName>
        <fullName evidence="3">CoA-transferase family III</fullName>
    </submittedName>
</protein>
<organism evidence="3 4">
    <name type="scientific">Penicillium angulare</name>
    <dbReference type="NCBI Taxonomy" id="116970"/>
    <lineage>
        <taxon>Eukaryota</taxon>
        <taxon>Fungi</taxon>
        <taxon>Dikarya</taxon>
        <taxon>Ascomycota</taxon>
        <taxon>Pezizomycotina</taxon>
        <taxon>Eurotiomycetes</taxon>
        <taxon>Eurotiomycetidae</taxon>
        <taxon>Eurotiales</taxon>
        <taxon>Aspergillaceae</taxon>
        <taxon>Penicillium</taxon>
    </lineage>
</organism>
<dbReference type="EMBL" id="JAPQKH010000007">
    <property type="protein sequence ID" value="KAJ5087986.1"/>
    <property type="molecule type" value="Genomic_DNA"/>
</dbReference>
<dbReference type="GO" id="GO:0003824">
    <property type="term" value="F:catalytic activity"/>
    <property type="evidence" value="ECO:0007669"/>
    <property type="project" value="InterPro"/>
</dbReference>
<accession>A0A9W9EUB1</accession>
<dbReference type="PANTHER" id="PTHR48229">
    <property type="entry name" value="CAIB/BAIF FAMILY ENZYME (AFU_ORTHOLOGUE AFUA_1G05360)-RELATED"/>
    <property type="match status" value="1"/>
</dbReference>
<dbReference type="SUPFAM" id="SSF89796">
    <property type="entry name" value="CoA-transferase family III (CaiB/BaiF)"/>
    <property type="match status" value="2"/>
</dbReference>
<gene>
    <name evidence="3" type="ORF">N7456_011602</name>
</gene>
<dbReference type="Gene3D" id="3.40.50.10540">
    <property type="entry name" value="Crotonobetainyl-coa:carnitine coa-transferase, domain 1"/>
    <property type="match status" value="1"/>
</dbReference>
<reference evidence="3" key="2">
    <citation type="journal article" date="2023" name="IMA Fungus">
        <title>Comparative genomic study of the Penicillium genus elucidates a diverse pangenome and 15 lateral gene transfer events.</title>
        <authorList>
            <person name="Petersen C."/>
            <person name="Sorensen T."/>
            <person name="Nielsen M.R."/>
            <person name="Sondergaard T.E."/>
            <person name="Sorensen J.L."/>
            <person name="Fitzpatrick D.A."/>
            <person name="Frisvad J.C."/>
            <person name="Nielsen K.L."/>
        </authorList>
    </citation>
    <scope>NUCLEOTIDE SEQUENCE</scope>
    <source>
        <strain evidence="3">IBT 30069</strain>
    </source>
</reference>
<comment type="caution">
    <text evidence="3">The sequence shown here is derived from an EMBL/GenBank/DDBJ whole genome shotgun (WGS) entry which is preliminary data.</text>
</comment>
<dbReference type="OrthoDB" id="2308815at2759"/>